<dbReference type="EMBL" id="LAZR01002570">
    <property type="protein sequence ID" value="KKN28356.1"/>
    <property type="molecule type" value="Genomic_DNA"/>
</dbReference>
<comment type="caution">
    <text evidence="1">The sequence shown here is derived from an EMBL/GenBank/DDBJ whole genome shotgun (WGS) entry which is preliminary data.</text>
</comment>
<accession>A0A0F9RTQ3</accession>
<gene>
    <name evidence="1" type="ORF">LCGC14_0854820</name>
</gene>
<proteinExistence type="predicted"/>
<sequence length="67" mass="8037">MVMKIINGNERYFPPYDENDVSTFHIKGGLFQLMDENVFWVTEECKKRINAVILSEINKDENIWRKE</sequence>
<evidence type="ECO:0000313" key="1">
    <source>
        <dbReference type="EMBL" id="KKN28356.1"/>
    </source>
</evidence>
<dbReference type="AlphaFoldDB" id="A0A0F9RTQ3"/>
<organism evidence="1">
    <name type="scientific">marine sediment metagenome</name>
    <dbReference type="NCBI Taxonomy" id="412755"/>
    <lineage>
        <taxon>unclassified sequences</taxon>
        <taxon>metagenomes</taxon>
        <taxon>ecological metagenomes</taxon>
    </lineage>
</organism>
<protein>
    <submittedName>
        <fullName evidence="1">Uncharacterized protein</fullName>
    </submittedName>
</protein>
<reference evidence="1" key="1">
    <citation type="journal article" date="2015" name="Nature">
        <title>Complex archaea that bridge the gap between prokaryotes and eukaryotes.</title>
        <authorList>
            <person name="Spang A."/>
            <person name="Saw J.H."/>
            <person name="Jorgensen S.L."/>
            <person name="Zaremba-Niedzwiedzka K."/>
            <person name="Martijn J."/>
            <person name="Lind A.E."/>
            <person name="van Eijk R."/>
            <person name="Schleper C."/>
            <person name="Guy L."/>
            <person name="Ettema T.J."/>
        </authorList>
    </citation>
    <scope>NUCLEOTIDE SEQUENCE</scope>
</reference>
<name>A0A0F9RTQ3_9ZZZZ</name>